<dbReference type="EMBL" id="CP098807">
    <property type="protein sequence ID" value="USJ24599.1"/>
    <property type="molecule type" value="Genomic_DNA"/>
</dbReference>
<evidence type="ECO:0000313" key="3">
    <source>
        <dbReference type="Proteomes" id="UP001055460"/>
    </source>
</evidence>
<proteinExistence type="predicted"/>
<evidence type="ECO:0000313" key="2">
    <source>
        <dbReference type="EMBL" id="WFP92034.1"/>
    </source>
</evidence>
<sequence>MQIANRLTAAASGDGLNNLAGRNAGQTNSAGKDEQAAQALAATFFDPTPRISLSADALLYLGQTKKGSDGQPALTREEWNNRLSPQLASREYQAFGKFLDSGDHQAYYKNFIDYYDGLRPEDQNSLRYFGTREAAVAGLRSLEYEEASGADGDAAFQTLVSVLLDEDKTAQSETLAQPAGRQIFAWDLTSISYEEDQTERRSVSEIERLYSELI</sequence>
<organism evidence="1 3">
    <name type="scientific">Ensifer adhaerens</name>
    <name type="common">Sinorhizobium morelense</name>
    <dbReference type="NCBI Taxonomy" id="106592"/>
    <lineage>
        <taxon>Bacteria</taxon>
        <taxon>Pseudomonadati</taxon>
        <taxon>Pseudomonadota</taxon>
        <taxon>Alphaproteobacteria</taxon>
        <taxon>Hyphomicrobiales</taxon>
        <taxon>Rhizobiaceae</taxon>
        <taxon>Sinorhizobium/Ensifer group</taxon>
        <taxon>Ensifer</taxon>
    </lineage>
</organism>
<dbReference type="AlphaFoldDB" id="A0A9Q8YBJ9"/>
<gene>
    <name evidence="1" type="ORF">NE863_06380</name>
    <name evidence="2" type="ORF">P4B07_06585</name>
</gene>
<accession>A0A9Q8YBJ9</accession>
<dbReference type="EMBL" id="CP121308">
    <property type="protein sequence ID" value="WFP92034.1"/>
    <property type="molecule type" value="Genomic_DNA"/>
</dbReference>
<dbReference type="KEGG" id="eah:FA04_06505"/>
<reference evidence="2 4" key="2">
    <citation type="submission" date="2023-03" db="EMBL/GenBank/DDBJ databases">
        <title>Comparative genome and transcriptome analysis combination mining strategies for increasing vitamin B12 production of Ensifer adhaerens strain.</title>
        <authorList>
            <person name="Yongheng L."/>
        </authorList>
    </citation>
    <scope>NUCLEOTIDE SEQUENCE [LARGE SCALE GENOMIC DNA]</scope>
    <source>
        <strain evidence="2 4">Casida A-T305</strain>
    </source>
</reference>
<protein>
    <submittedName>
        <fullName evidence="1">Biotin biosynthesis protein BioC</fullName>
    </submittedName>
</protein>
<keyword evidence="4" id="KW-1185">Reference proteome</keyword>
<dbReference type="Proteomes" id="UP001214094">
    <property type="component" value="Chromosome"/>
</dbReference>
<dbReference type="GeneID" id="29518175"/>
<reference evidence="1" key="1">
    <citation type="submission" date="2022-06" db="EMBL/GenBank/DDBJ databases">
        <title>Physiological and biochemical characterization and genomic elucidation of a strain of the genus Ensifer adhaerens M8 that combines arsenic oxidation and chromium reduction.</title>
        <authorList>
            <person name="Li X."/>
            <person name="Yu c."/>
        </authorList>
    </citation>
    <scope>NUCLEOTIDE SEQUENCE</scope>
    <source>
        <strain evidence="1">M8</strain>
    </source>
</reference>
<dbReference type="OrthoDB" id="8354861at2"/>
<name>A0A9Q8YBJ9_ENSAD</name>
<dbReference type="RefSeq" id="WP_034796617.1">
    <property type="nucleotide sequence ID" value="NZ_CAXURO020000001.1"/>
</dbReference>
<evidence type="ECO:0000313" key="4">
    <source>
        <dbReference type="Proteomes" id="UP001214094"/>
    </source>
</evidence>
<evidence type="ECO:0000313" key="1">
    <source>
        <dbReference type="EMBL" id="USJ24599.1"/>
    </source>
</evidence>
<dbReference type="Proteomes" id="UP001055460">
    <property type="component" value="Chromosome"/>
</dbReference>